<protein>
    <recommendedName>
        <fullName evidence="8">MAPEG family protein</fullName>
    </recommendedName>
</protein>
<evidence type="ECO:0000313" key="6">
    <source>
        <dbReference type="EMBL" id="QDS67811.1"/>
    </source>
</evidence>
<sequence>MSNLADLSQHHAPLLPITAKWALPLTIYYLSLALRVGKQRFATKTWMGDRSHGCQNVLTDPLHTAIRAQANFLEYVPLALILAGAAELNGADKSTLDLALGALLAVRIAHVEVGLLWKKPPTGGYGRLVGFWGTSTFLVGVAGWGFWLGRA</sequence>
<dbReference type="Proteomes" id="UP000316270">
    <property type="component" value="Chromosome 1"/>
</dbReference>
<dbReference type="GO" id="GO:0016020">
    <property type="term" value="C:membrane"/>
    <property type="evidence" value="ECO:0007669"/>
    <property type="project" value="UniProtKB-SubCell"/>
</dbReference>
<dbReference type="InterPro" id="IPR001129">
    <property type="entry name" value="Membr-assoc_MAPEG"/>
</dbReference>
<evidence type="ECO:0000256" key="1">
    <source>
        <dbReference type="ARBA" id="ARBA00004370"/>
    </source>
</evidence>
<reference evidence="6 7" key="1">
    <citation type="submission" date="2019-07" db="EMBL/GenBank/DDBJ databases">
        <title>Finished genome of Venturia effusa.</title>
        <authorList>
            <person name="Young C.A."/>
            <person name="Cox M.P."/>
            <person name="Ganley A.R.D."/>
            <person name="David W.J."/>
        </authorList>
    </citation>
    <scope>NUCLEOTIDE SEQUENCE [LARGE SCALE GENOMIC DNA]</scope>
    <source>
        <strain evidence="7">albino</strain>
    </source>
</reference>
<dbReference type="STRING" id="50376.A0A517KWQ2"/>
<evidence type="ECO:0000256" key="2">
    <source>
        <dbReference type="ARBA" id="ARBA00022692"/>
    </source>
</evidence>
<dbReference type="SUPFAM" id="SSF161084">
    <property type="entry name" value="MAPEG domain-like"/>
    <property type="match status" value="1"/>
</dbReference>
<dbReference type="InterPro" id="IPR023352">
    <property type="entry name" value="MAPEG-like_dom_sf"/>
</dbReference>
<dbReference type="OrthoDB" id="19091at2759"/>
<gene>
    <name evidence="6" type="ORF">FKW77_007091</name>
</gene>
<dbReference type="PANTHER" id="PTHR35814:SF1">
    <property type="entry name" value="GLUTATHIONE S-TRANSFERASE-RELATED"/>
    <property type="match status" value="1"/>
</dbReference>
<keyword evidence="3 5" id="KW-1133">Transmembrane helix</keyword>
<accession>A0A517KWQ2</accession>
<keyword evidence="4 5" id="KW-0472">Membrane</keyword>
<evidence type="ECO:0000256" key="3">
    <source>
        <dbReference type="ARBA" id="ARBA00022989"/>
    </source>
</evidence>
<evidence type="ECO:0000256" key="4">
    <source>
        <dbReference type="ARBA" id="ARBA00023136"/>
    </source>
</evidence>
<name>A0A517KWQ2_9PEZI</name>
<organism evidence="6 7">
    <name type="scientific">Venturia effusa</name>
    <dbReference type="NCBI Taxonomy" id="50376"/>
    <lineage>
        <taxon>Eukaryota</taxon>
        <taxon>Fungi</taxon>
        <taxon>Dikarya</taxon>
        <taxon>Ascomycota</taxon>
        <taxon>Pezizomycotina</taxon>
        <taxon>Dothideomycetes</taxon>
        <taxon>Pleosporomycetidae</taxon>
        <taxon>Venturiales</taxon>
        <taxon>Venturiaceae</taxon>
        <taxon>Venturia</taxon>
    </lineage>
</organism>
<dbReference type="Gene3D" id="1.20.120.550">
    <property type="entry name" value="Membrane associated eicosanoid/glutathione metabolism-like domain"/>
    <property type="match status" value="1"/>
</dbReference>
<dbReference type="EMBL" id="CP042185">
    <property type="protein sequence ID" value="QDS67811.1"/>
    <property type="molecule type" value="Genomic_DNA"/>
</dbReference>
<dbReference type="AlphaFoldDB" id="A0A517KWQ2"/>
<keyword evidence="7" id="KW-1185">Reference proteome</keyword>
<dbReference type="PANTHER" id="PTHR35814">
    <property type="match status" value="1"/>
</dbReference>
<evidence type="ECO:0000313" key="7">
    <source>
        <dbReference type="Proteomes" id="UP000316270"/>
    </source>
</evidence>
<comment type="subcellular location">
    <subcellularLocation>
        <location evidence="1">Membrane</location>
    </subcellularLocation>
</comment>
<feature type="transmembrane region" description="Helical" evidence="5">
    <location>
        <begin position="129"/>
        <end position="149"/>
    </location>
</feature>
<evidence type="ECO:0000256" key="5">
    <source>
        <dbReference type="SAM" id="Phobius"/>
    </source>
</evidence>
<feature type="transmembrane region" description="Helical" evidence="5">
    <location>
        <begin position="12"/>
        <end position="34"/>
    </location>
</feature>
<keyword evidence="2 5" id="KW-0812">Transmembrane</keyword>
<evidence type="ECO:0008006" key="8">
    <source>
        <dbReference type="Google" id="ProtNLM"/>
    </source>
</evidence>
<dbReference type="Pfam" id="PF01124">
    <property type="entry name" value="MAPEG"/>
    <property type="match status" value="1"/>
</dbReference>
<proteinExistence type="predicted"/>